<accession>F9UMZ3</accession>
<dbReference type="STRING" id="220668.lp_1195"/>
<dbReference type="HOGENOM" id="CLU_2666540_0_0_9"/>
<name>F9UMZ3_LACPL</name>
<dbReference type="Gene3D" id="1.10.10.10">
    <property type="entry name" value="Winged helix-like DNA-binding domain superfamily/Winged helix DNA-binding domain"/>
    <property type="match status" value="1"/>
</dbReference>
<dbReference type="Pfam" id="PF01527">
    <property type="entry name" value="HTH_Tnp_1"/>
    <property type="match status" value="1"/>
</dbReference>
<keyword evidence="2" id="KW-1185">Reference proteome</keyword>
<dbReference type="SUPFAM" id="SSF46689">
    <property type="entry name" value="Homeodomain-like"/>
    <property type="match status" value="1"/>
</dbReference>
<dbReference type="OrthoDB" id="2376046at2"/>
<proteinExistence type="predicted"/>
<dbReference type="InterPro" id="IPR009057">
    <property type="entry name" value="Homeodomain-like_sf"/>
</dbReference>
<dbReference type="EnsemblBacteria" id="CCC78582">
    <property type="protein sequence ID" value="CCC78582"/>
    <property type="gene ID" value="lp_1195"/>
</dbReference>
<reference evidence="1 2" key="3">
    <citation type="journal article" date="2012" name="J. Bacteriol.">
        <title>Complete resequencing and reannotation of the Lactobacillus plantarum WCFS1 genome.</title>
        <authorList>
            <person name="Siezen R.J."/>
            <person name="Francke C."/>
            <person name="Renckens B."/>
            <person name="Boekhorst J."/>
            <person name="Wels M."/>
            <person name="Kleerebezem M."/>
            <person name="van Hijum S.A.F.T."/>
        </authorList>
    </citation>
    <scope>NUCLEOTIDE SEQUENCE [LARGE SCALE GENOMIC DNA]</scope>
    <source>
        <strain evidence="2">ATCC BAA-793 / NCIMB 8826 / WCFS1</strain>
    </source>
</reference>
<dbReference type="InterPro" id="IPR036388">
    <property type="entry name" value="WH-like_DNA-bd_sf"/>
</dbReference>
<dbReference type="GO" id="GO:0006313">
    <property type="term" value="P:DNA transposition"/>
    <property type="evidence" value="ECO:0007669"/>
    <property type="project" value="InterPro"/>
</dbReference>
<dbReference type="Proteomes" id="UP000000432">
    <property type="component" value="Chromosome"/>
</dbReference>
<dbReference type="EMBL" id="AL935263">
    <property type="protein sequence ID" value="CCC78582.1"/>
    <property type="molecule type" value="Genomic_DNA"/>
</dbReference>
<gene>
    <name evidence="1" type="ordered locus">lp_1195</name>
</gene>
<evidence type="ECO:0000313" key="1">
    <source>
        <dbReference type="EMBL" id="CCC78582.1"/>
    </source>
</evidence>
<dbReference type="GO" id="GO:0004803">
    <property type="term" value="F:transposase activity"/>
    <property type="evidence" value="ECO:0007669"/>
    <property type="project" value="InterPro"/>
</dbReference>
<dbReference type="InterPro" id="IPR002514">
    <property type="entry name" value="Transposase_8"/>
</dbReference>
<dbReference type="RefSeq" id="WP_011101296.1">
    <property type="nucleotide sequence ID" value="NC_004567.2"/>
</dbReference>
<reference evidence="1 2" key="1">
    <citation type="journal article" date="2003" name="Proc. Natl. Acad. Sci. U.S.A.">
        <title>Complete genome sequence of Lactobacillus plantarum WCFS1.</title>
        <authorList>
            <person name="Kleerebezem M."/>
            <person name="Boekhorst J."/>
            <person name="van Kranenburg R."/>
            <person name="Molenaar D."/>
            <person name="Kuipers O.P."/>
            <person name="Leer R."/>
            <person name="Tarchini R."/>
            <person name="Peters S.A."/>
            <person name="Sandbrink H.M."/>
            <person name="Fiers M.W."/>
            <person name="Stiekema W."/>
            <person name="Lankhorst R.M."/>
            <person name="Bron P.A."/>
            <person name="Hoffer S.M."/>
            <person name="Groot M.N."/>
            <person name="Kerkhoven R."/>
            <person name="de Vries M."/>
            <person name="Ursing B."/>
            <person name="de Vos W.M."/>
            <person name="Siezen R.J."/>
        </authorList>
    </citation>
    <scope>NUCLEOTIDE SEQUENCE [LARGE SCALE GENOMIC DNA]</scope>
    <source>
        <strain evidence="2">ATCC BAA-793 / NCIMB 8826 / WCFS1</strain>
    </source>
</reference>
<protein>
    <submittedName>
        <fullName evidence="1">Transposase</fullName>
    </submittedName>
</protein>
<sequence>MPRAKYTTAEKLVILEALRKSGERVGIFAQAHGVDPHTMRDWQALYERDGFAGLAEARKNQHYSQGLSWRRLPRT</sequence>
<dbReference type="PATRIC" id="fig|220668.9.peg.1013"/>
<dbReference type="AlphaFoldDB" id="F9UMZ3"/>
<dbReference type="KEGG" id="lpl:lp_1195"/>
<evidence type="ECO:0000313" key="2">
    <source>
        <dbReference type="Proteomes" id="UP000000432"/>
    </source>
</evidence>
<organism evidence="1 2">
    <name type="scientific">Lactiplantibacillus plantarum (strain ATCC BAA-793 / NCIMB 8826 / WCFS1)</name>
    <name type="common">Lactobacillus plantarum</name>
    <dbReference type="NCBI Taxonomy" id="220668"/>
    <lineage>
        <taxon>Bacteria</taxon>
        <taxon>Bacillati</taxon>
        <taxon>Bacillota</taxon>
        <taxon>Bacilli</taxon>
        <taxon>Lactobacillales</taxon>
        <taxon>Lactobacillaceae</taxon>
        <taxon>Lactiplantibacillus</taxon>
    </lineage>
</organism>
<dbReference type="GO" id="GO:0003677">
    <property type="term" value="F:DNA binding"/>
    <property type="evidence" value="ECO:0007669"/>
    <property type="project" value="InterPro"/>
</dbReference>
<reference key="2">
    <citation type="submission" date="2011-06" db="EMBL/GenBank/DDBJ databases">
        <title>Complete resequencing and reannotation of the Lactobacillus plantarum WCFS1 genome.</title>
        <authorList>
            <person name="Siezen R.J."/>
            <person name="Francke C."/>
            <person name="Renckens B."/>
            <person name="Boekhorst J."/>
            <person name="Wels M."/>
            <person name="Kleerebezem M."/>
            <person name="van Hijum S.A.F.T."/>
        </authorList>
    </citation>
    <scope>NUCLEOTIDE SEQUENCE</scope>
    <source>
        <strain>WCFS1</strain>
    </source>
</reference>